<dbReference type="PANTHER" id="PTHR11070">
    <property type="entry name" value="UVRD / RECB / PCRA DNA HELICASE FAMILY MEMBER"/>
    <property type="match status" value="1"/>
</dbReference>
<evidence type="ECO:0000313" key="2">
    <source>
        <dbReference type="EMBL" id="ABQ75801.1"/>
    </source>
</evidence>
<dbReference type="Pfam" id="PF13538">
    <property type="entry name" value="UvrD_C_2"/>
    <property type="match status" value="1"/>
</dbReference>
<sequence>MKAARMISEPENWCDKKPENVSIALTFSTKSLYQVLGNLVRRFYRQFTDGSIDDAVADLDIIHGWGGHNTGDGVYYRLSTEMPEAQFRNFSSAKREYPNADDKQEPVANELLQLGDIPQIWDAILIDEAQDFGRKFLNMCREATTEQNRLIWAYDEAQDLTSLTAPSPKNIFGTDKNGNPVLDLSGKYRGGPQKTFIMRKSYRTSRSLLTLAHVTGMGLKQSDGPVQAITRQDGWENIGYEVDGDFRKIGSQATLRRPVDNSPHPIQGQLQPSELISHKSFESKSDEIDWVSKKIYEDVEQENLNPEQILVIPLCQKPRAGKQNKESVKEELRLNLSEFDIEINAVWEKNNKKFVQDNQVTISGINRAKGNEAASVYVLGVNAITDETWRDNEIKRRNQLFVALTRSRAWIAISGTNPGSSIHTEITRTINEIQSSESQISFEIPNSQELDNKLETDTEGLQNATLGDFG</sequence>
<dbReference type="Gene3D" id="3.40.50.300">
    <property type="entry name" value="P-loop containing nucleotide triphosphate hydrolases"/>
    <property type="match status" value="2"/>
</dbReference>
<dbReference type="EMBL" id="EF583983">
    <property type="protein sequence ID" value="ABQ75801.1"/>
    <property type="molecule type" value="Genomic_DNA"/>
</dbReference>
<dbReference type="GO" id="GO:0000725">
    <property type="term" value="P:recombinational repair"/>
    <property type="evidence" value="ECO:0007669"/>
    <property type="project" value="TreeGrafter"/>
</dbReference>
<dbReference type="GO" id="GO:0003677">
    <property type="term" value="F:DNA binding"/>
    <property type="evidence" value="ECO:0007669"/>
    <property type="project" value="InterPro"/>
</dbReference>
<dbReference type="InterPro" id="IPR000212">
    <property type="entry name" value="DNA_helicase_UvrD/REP"/>
</dbReference>
<dbReference type="SUPFAM" id="SSF52540">
    <property type="entry name" value="P-loop containing nucleoside triphosphate hydrolases"/>
    <property type="match status" value="1"/>
</dbReference>
<dbReference type="InterPro" id="IPR027785">
    <property type="entry name" value="UvrD-like_helicase_C"/>
</dbReference>
<reference evidence="2" key="1">
    <citation type="journal article" date="2007" name="ISME J.">
        <title>Genomic plasticity in prokaryotes: the case of the square haloarchaeon.</title>
        <authorList>
            <person name="Cuadros-Orellana S."/>
            <person name="Martin-Cuadrado A.B."/>
            <person name="Legault B."/>
            <person name="D'Auria G."/>
            <person name="Zhaxybayeva O."/>
            <person name="Papke R.T."/>
            <person name="Rodriguez-Valera F."/>
        </authorList>
    </citation>
    <scope>NUCLEOTIDE SEQUENCE</scope>
</reference>
<dbReference type="AlphaFoldDB" id="A5YS44"/>
<accession>A5YS44</accession>
<evidence type="ECO:0000259" key="1">
    <source>
        <dbReference type="Pfam" id="PF13538"/>
    </source>
</evidence>
<dbReference type="GO" id="GO:0005524">
    <property type="term" value="F:ATP binding"/>
    <property type="evidence" value="ECO:0007669"/>
    <property type="project" value="InterPro"/>
</dbReference>
<proteinExistence type="predicted"/>
<protein>
    <recommendedName>
        <fullName evidence="1">UvrD-like helicase C-terminal domain-containing protein</fullName>
    </recommendedName>
</protein>
<dbReference type="GO" id="GO:0043138">
    <property type="term" value="F:3'-5' DNA helicase activity"/>
    <property type="evidence" value="ECO:0007669"/>
    <property type="project" value="TreeGrafter"/>
</dbReference>
<feature type="domain" description="UvrD-like helicase C-terminal" evidence="1">
    <location>
        <begin position="361"/>
        <end position="411"/>
    </location>
</feature>
<organism evidence="2">
    <name type="scientific">uncultured haloarchaeon</name>
    <dbReference type="NCBI Taxonomy" id="160804"/>
    <lineage>
        <taxon>Archaea</taxon>
        <taxon>Methanobacteriati</taxon>
        <taxon>Methanobacteriota</taxon>
        <taxon>Stenosarchaea group</taxon>
        <taxon>Halobacteria</taxon>
        <taxon>Halobacteriales</taxon>
        <taxon>Halobacteriaceae</taxon>
        <taxon>environmental samples</taxon>
    </lineage>
</organism>
<dbReference type="InterPro" id="IPR027417">
    <property type="entry name" value="P-loop_NTPase"/>
</dbReference>
<name>A5YS44_9EURY</name>
<dbReference type="PANTHER" id="PTHR11070:SF66">
    <property type="entry name" value="UVRD-LIKE HELICASE C-TERMINAL DOMAIN-CONTAINING PROTEIN"/>
    <property type="match status" value="1"/>
</dbReference>